<dbReference type="NCBIfam" id="TIGR02937">
    <property type="entry name" value="sigma70-ECF"/>
    <property type="match status" value="1"/>
</dbReference>
<protein>
    <submittedName>
        <fullName evidence="8">Sigma-70 family RNA polymerase sigma factor</fullName>
    </submittedName>
</protein>
<keyword evidence="4" id="KW-0238">DNA-binding</keyword>
<dbReference type="InterPro" id="IPR013324">
    <property type="entry name" value="RNA_pol_sigma_r3/r4-like"/>
</dbReference>
<gene>
    <name evidence="8" type="ORF">QQ008_00025</name>
</gene>
<feature type="domain" description="RNA polymerase sigma-70 region 2" evidence="6">
    <location>
        <begin position="62"/>
        <end position="127"/>
    </location>
</feature>
<sequence length="226" mass="27068">MYIVAIIRDKLKKYLKKTTQNDSEIEDLNLNDSDIHNSHKKEVDSEQWKAFKNGDEASFINIYTQYFPVLFNYGHQFTQDKELIKDLIQDLFIELKQKRKTLGNTNSIKFYLLKSYRRKLLNCLKRDKLNTSKKKKFVRDTFEIELAYESCLINVQLKDEIKFKLNQALNDLTKRQREILIYFFQDGLSYEEITSIMEFSRIEYTRVLMSRSLSKLRGILNDLTKK</sequence>
<dbReference type="PANTHER" id="PTHR43133:SF46">
    <property type="entry name" value="RNA POLYMERASE SIGMA-70 FACTOR ECF SUBFAMILY"/>
    <property type="match status" value="1"/>
</dbReference>
<name>A0ABT8KG67_9BACT</name>
<dbReference type="Proteomes" id="UP001172082">
    <property type="component" value="Unassembled WGS sequence"/>
</dbReference>
<dbReference type="SUPFAM" id="SSF88659">
    <property type="entry name" value="Sigma3 and sigma4 domains of RNA polymerase sigma factors"/>
    <property type="match status" value="1"/>
</dbReference>
<dbReference type="Pfam" id="PF04545">
    <property type="entry name" value="Sigma70_r4"/>
    <property type="match status" value="1"/>
</dbReference>
<evidence type="ECO:0000256" key="2">
    <source>
        <dbReference type="ARBA" id="ARBA00023015"/>
    </source>
</evidence>
<dbReference type="CDD" id="cd06171">
    <property type="entry name" value="Sigma70_r4"/>
    <property type="match status" value="1"/>
</dbReference>
<dbReference type="InterPro" id="IPR007630">
    <property type="entry name" value="RNA_pol_sigma70_r4"/>
</dbReference>
<reference evidence="8" key="1">
    <citation type="submission" date="2023-06" db="EMBL/GenBank/DDBJ databases">
        <title>Genomic of Parafulvivirga corallium.</title>
        <authorList>
            <person name="Wang G."/>
        </authorList>
    </citation>
    <scope>NUCLEOTIDE SEQUENCE</scope>
    <source>
        <strain evidence="8">BMA10</strain>
    </source>
</reference>
<accession>A0ABT8KG67</accession>
<dbReference type="EMBL" id="JAUJEA010000001">
    <property type="protein sequence ID" value="MDN5199715.1"/>
    <property type="molecule type" value="Genomic_DNA"/>
</dbReference>
<keyword evidence="2" id="KW-0805">Transcription regulation</keyword>
<organism evidence="8 9">
    <name type="scientific">Splendidivirga corallicola</name>
    <dbReference type="NCBI Taxonomy" id="3051826"/>
    <lineage>
        <taxon>Bacteria</taxon>
        <taxon>Pseudomonadati</taxon>
        <taxon>Bacteroidota</taxon>
        <taxon>Cytophagia</taxon>
        <taxon>Cytophagales</taxon>
        <taxon>Splendidivirgaceae</taxon>
        <taxon>Splendidivirga</taxon>
    </lineage>
</organism>
<evidence type="ECO:0000256" key="3">
    <source>
        <dbReference type="ARBA" id="ARBA00023082"/>
    </source>
</evidence>
<feature type="domain" description="RNA polymerase sigma-70 region 4" evidence="7">
    <location>
        <begin position="168"/>
        <end position="217"/>
    </location>
</feature>
<dbReference type="RefSeq" id="WP_346749748.1">
    <property type="nucleotide sequence ID" value="NZ_JAUJEA010000001.1"/>
</dbReference>
<dbReference type="Gene3D" id="1.10.1740.10">
    <property type="match status" value="1"/>
</dbReference>
<dbReference type="PANTHER" id="PTHR43133">
    <property type="entry name" value="RNA POLYMERASE ECF-TYPE SIGMA FACTO"/>
    <property type="match status" value="1"/>
</dbReference>
<evidence type="ECO:0000313" key="8">
    <source>
        <dbReference type="EMBL" id="MDN5199715.1"/>
    </source>
</evidence>
<comment type="similarity">
    <text evidence="1">Belongs to the sigma-70 factor family. ECF subfamily.</text>
</comment>
<keyword evidence="9" id="KW-1185">Reference proteome</keyword>
<dbReference type="InterPro" id="IPR013325">
    <property type="entry name" value="RNA_pol_sigma_r2"/>
</dbReference>
<evidence type="ECO:0000259" key="6">
    <source>
        <dbReference type="Pfam" id="PF04542"/>
    </source>
</evidence>
<evidence type="ECO:0000259" key="7">
    <source>
        <dbReference type="Pfam" id="PF04545"/>
    </source>
</evidence>
<dbReference type="Gene3D" id="1.10.10.10">
    <property type="entry name" value="Winged helix-like DNA-binding domain superfamily/Winged helix DNA-binding domain"/>
    <property type="match status" value="1"/>
</dbReference>
<dbReference type="InterPro" id="IPR007627">
    <property type="entry name" value="RNA_pol_sigma70_r2"/>
</dbReference>
<dbReference type="InterPro" id="IPR036388">
    <property type="entry name" value="WH-like_DNA-bd_sf"/>
</dbReference>
<evidence type="ECO:0000256" key="5">
    <source>
        <dbReference type="ARBA" id="ARBA00023163"/>
    </source>
</evidence>
<evidence type="ECO:0000313" key="9">
    <source>
        <dbReference type="Proteomes" id="UP001172082"/>
    </source>
</evidence>
<evidence type="ECO:0000256" key="4">
    <source>
        <dbReference type="ARBA" id="ARBA00023125"/>
    </source>
</evidence>
<proteinExistence type="inferred from homology"/>
<dbReference type="InterPro" id="IPR039425">
    <property type="entry name" value="RNA_pol_sigma-70-like"/>
</dbReference>
<comment type="caution">
    <text evidence="8">The sequence shown here is derived from an EMBL/GenBank/DDBJ whole genome shotgun (WGS) entry which is preliminary data.</text>
</comment>
<keyword evidence="5" id="KW-0804">Transcription</keyword>
<dbReference type="Pfam" id="PF04542">
    <property type="entry name" value="Sigma70_r2"/>
    <property type="match status" value="1"/>
</dbReference>
<evidence type="ECO:0000256" key="1">
    <source>
        <dbReference type="ARBA" id="ARBA00010641"/>
    </source>
</evidence>
<dbReference type="SUPFAM" id="SSF88946">
    <property type="entry name" value="Sigma2 domain of RNA polymerase sigma factors"/>
    <property type="match status" value="1"/>
</dbReference>
<keyword evidence="3" id="KW-0731">Sigma factor</keyword>
<dbReference type="InterPro" id="IPR014284">
    <property type="entry name" value="RNA_pol_sigma-70_dom"/>
</dbReference>